<accession>A0A652YYW6</accession>
<evidence type="ECO:0000313" key="1">
    <source>
        <dbReference type="EMBL" id="TYQ08874.1"/>
    </source>
</evidence>
<sequence length="51" mass="5276">MRVGFASSFLVMRSSHTVFSSGRAGFSLDALGLGGWWTGGVVVSGRSQLVG</sequence>
<dbReference type="AlphaFoldDB" id="A0A652YYW6"/>
<proteinExistence type="predicted"/>
<dbReference type="EMBL" id="VNIQ01000001">
    <property type="protein sequence ID" value="TYQ08874.1"/>
    <property type="molecule type" value="Genomic_DNA"/>
</dbReference>
<comment type="caution">
    <text evidence="1">The sequence shown here is derived from an EMBL/GenBank/DDBJ whole genome shotgun (WGS) entry which is preliminary data.</text>
</comment>
<gene>
    <name evidence="1" type="ORF">FNL38_1011251</name>
</gene>
<reference evidence="1" key="1">
    <citation type="submission" date="2019-07" db="EMBL/GenBank/DDBJ databases">
        <title>Genomic Encyclopedia of Type Strains, Phase IV (KMG-IV): sequencing the most valuable type-strain genomes for metagenomic binning, comparative biology and taxonomic classification.</title>
        <authorList>
            <person name="Goeker M."/>
        </authorList>
    </citation>
    <scope>NUCLEOTIDE SEQUENCE</scope>
    <source>
        <strain evidence="1">DSM 44596</strain>
    </source>
</reference>
<organism evidence="1">
    <name type="scientific">Nocardia globerula</name>
    <dbReference type="NCBI Taxonomy" id="1818"/>
    <lineage>
        <taxon>Bacteria</taxon>
        <taxon>Bacillati</taxon>
        <taxon>Actinomycetota</taxon>
        <taxon>Actinomycetes</taxon>
        <taxon>Mycobacteriales</taxon>
        <taxon>Nocardiaceae</taxon>
        <taxon>Nocardia</taxon>
    </lineage>
</organism>
<protein>
    <submittedName>
        <fullName evidence="1">Uncharacterized protein</fullName>
    </submittedName>
</protein>
<name>A0A652YYW6_NOCGL</name>